<dbReference type="OrthoDB" id="9785707at2"/>
<feature type="domain" description="Smf/DprA SLOG" evidence="2">
    <location>
        <begin position="80"/>
        <end position="288"/>
    </location>
</feature>
<gene>
    <name evidence="3" type="ORF">FM121_06450</name>
</gene>
<dbReference type="SUPFAM" id="SSF102405">
    <property type="entry name" value="MCP/YpsA-like"/>
    <property type="match status" value="1"/>
</dbReference>
<reference evidence="4" key="1">
    <citation type="submission" date="2017-02" db="EMBL/GenBank/DDBJ databases">
        <authorList>
            <person name="Dridi B."/>
        </authorList>
    </citation>
    <scope>NUCLEOTIDE SEQUENCE [LARGE SCALE GENOMIC DNA]</scope>
    <source>
        <strain evidence="4">bH819</strain>
    </source>
</reference>
<dbReference type="AlphaFoldDB" id="A0A1X6WN05"/>
<dbReference type="EMBL" id="FWFD01000009">
    <property type="protein sequence ID" value="SLM85721.1"/>
    <property type="molecule type" value="Genomic_DNA"/>
</dbReference>
<dbReference type="InterPro" id="IPR003488">
    <property type="entry name" value="DprA"/>
</dbReference>
<evidence type="ECO:0000256" key="1">
    <source>
        <dbReference type="ARBA" id="ARBA00006525"/>
    </source>
</evidence>
<sequence>MLRQKLFIFQLKHLKGIGNKGLLLILQYSIDYPEDLLTVEKAIKVARVKQQYQEIFSQSFNRMQEISLNDFLDFLEIYSFITIMDKDYPENLREIYNPPIALFYQGNIKLLSSKKLAIIGSRKATPHGKKMIETLVPNLCEKEITIVSGLAKGNDTYAHQAAIRHHGQTVAIIGCGLDCVYPKENWRLQEFIANNHLLMTEYLPGTKPLAYHFPSRNRIIAGLSQGVCVVEAEKKSGTFITAQLALEEGRDVFAVPGNPIVDRSEGCLSLIQDGAKCTWKSSDILEEWQL</sequence>
<dbReference type="Proteomes" id="UP000195918">
    <property type="component" value="Unassembled WGS sequence"/>
</dbReference>
<evidence type="ECO:0000259" key="2">
    <source>
        <dbReference type="Pfam" id="PF02481"/>
    </source>
</evidence>
<name>A0A1X6WN05_9ENTE</name>
<evidence type="ECO:0000313" key="3">
    <source>
        <dbReference type="EMBL" id="SLM85721.1"/>
    </source>
</evidence>
<organism evidence="3 4">
    <name type="scientific">Vagococcus fluvialis bH819</name>
    <dbReference type="NCBI Taxonomy" id="1255619"/>
    <lineage>
        <taxon>Bacteria</taxon>
        <taxon>Bacillati</taxon>
        <taxon>Bacillota</taxon>
        <taxon>Bacilli</taxon>
        <taxon>Lactobacillales</taxon>
        <taxon>Enterococcaceae</taxon>
        <taxon>Vagococcus</taxon>
    </lineage>
</organism>
<comment type="similarity">
    <text evidence="1">Belongs to the DprA/Smf family.</text>
</comment>
<dbReference type="Gene3D" id="3.40.50.450">
    <property type="match status" value="1"/>
</dbReference>
<dbReference type="Pfam" id="PF02481">
    <property type="entry name" value="DNA_processg_A"/>
    <property type="match status" value="1"/>
</dbReference>
<dbReference type="PANTHER" id="PTHR43022">
    <property type="entry name" value="PROTEIN SMF"/>
    <property type="match status" value="1"/>
</dbReference>
<evidence type="ECO:0000313" key="4">
    <source>
        <dbReference type="Proteomes" id="UP000195918"/>
    </source>
</evidence>
<protein>
    <submittedName>
        <fullName evidence="3">Rossmann fold nucleotide-binding protein Smf possibly involved in DNA uptake</fullName>
    </submittedName>
</protein>
<dbReference type="RefSeq" id="WP_086951361.1">
    <property type="nucleotide sequence ID" value="NZ_FWFD01000009.1"/>
</dbReference>
<proteinExistence type="inferred from homology"/>
<dbReference type="PANTHER" id="PTHR43022:SF1">
    <property type="entry name" value="PROTEIN SMF"/>
    <property type="match status" value="1"/>
</dbReference>
<dbReference type="GO" id="GO:0009294">
    <property type="term" value="P:DNA-mediated transformation"/>
    <property type="evidence" value="ECO:0007669"/>
    <property type="project" value="InterPro"/>
</dbReference>
<dbReference type="InterPro" id="IPR057666">
    <property type="entry name" value="DrpA_SLOG"/>
</dbReference>
<keyword evidence="4" id="KW-1185">Reference proteome</keyword>
<accession>A0A1X6WN05</accession>
<dbReference type="NCBIfam" id="TIGR00732">
    <property type="entry name" value="dprA"/>
    <property type="match status" value="1"/>
</dbReference>